<protein>
    <submittedName>
        <fullName evidence="2">Methyltransferase domain-containing protein</fullName>
    </submittedName>
</protein>
<sequence length="242" mass="27568">MKHKITCRKKDPLGAMMLDYLNGSRQACVEVESTTLDMWKMSGEVMFRTFKNMNRIERKALSLCRGKTLDIGAGSGCHSLYLQKKGRTVDALDMSPGCIEVMKKRNLPNVIHGNLFSVKNKQYDTLLMLMNGLGICGSLDGLNLFLQFIKPILAQNGQVIADSTDLASLYEPETLSLPDEAYYGETEFIMTYKDIVGDPFEWLYVDFNTLQYYADFHGFACEKILSDKTGRYLARIFWQTRQ</sequence>
<gene>
    <name evidence="2" type="ORF">SAMN04487931_1085</name>
</gene>
<evidence type="ECO:0000313" key="3">
    <source>
        <dbReference type="Proteomes" id="UP000199608"/>
    </source>
</evidence>
<proteinExistence type="predicted"/>
<dbReference type="InterPro" id="IPR015985">
    <property type="entry name" value="TehB-like_dom"/>
</dbReference>
<dbReference type="InterPro" id="IPR029063">
    <property type="entry name" value="SAM-dependent_MTases_sf"/>
</dbReference>
<dbReference type="GO" id="GO:0032259">
    <property type="term" value="P:methylation"/>
    <property type="evidence" value="ECO:0007669"/>
    <property type="project" value="UniProtKB-KW"/>
</dbReference>
<evidence type="ECO:0000313" key="2">
    <source>
        <dbReference type="EMBL" id="SDU40655.1"/>
    </source>
</evidence>
<name>A0A1H2I9I6_9BACT</name>
<dbReference type="GO" id="GO:0008168">
    <property type="term" value="F:methyltransferase activity"/>
    <property type="evidence" value="ECO:0007669"/>
    <property type="project" value="UniProtKB-KW"/>
</dbReference>
<dbReference type="AlphaFoldDB" id="A0A1H2I9I6"/>
<dbReference type="Gene3D" id="3.40.50.150">
    <property type="entry name" value="Vaccinia Virus protein VP39"/>
    <property type="match status" value="1"/>
</dbReference>
<dbReference type="Pfam" id="PF03848">
    <property type="entry name" value="TehB"/>
    <property type="match status" value="1"/>
</dbReference>
<dbReference type="RefSeq" id="WP_092235161.1">
    <property type="nucleotide sequence ID" value="NZ_FNLL01000008.1"/>
</dbReference>
<feature type="domain" description="Tellurite resistance methyltransferase TehB-like" evidence="1">
    <location>
        <begin position="63"/>
        <end position="120"/>
    </location>
</feature>
<keyword evidence="2" id="KW-0808">Transferase</keyword>
<dbReference type="CDD" id="cd02440">
    <property type="entry name" value="AdoMet_MTases"/>
    <property type="match status" value="1"/>
</dbReference>
<organism evidence="2 3">
    <name type="scientific">Desulfobacula phenolica</name>
    <dbReference type="NCBI Taxonomy" id="90732"/>
    <lineage>
        <taxon>Bacteria</taxon>
        <taxon>Pseudomonadati</taxon>
        <taxon>Thermodesulfobacteriota</taxon>
        <taxon>Desulfobacteria</taxon>
        <taxon>Desulfobacterales</taxon>
        <taxon>Desulfobacteraceae</taxon>
        <taxon>Desulfobacula</taxon>
    </lineage>
</organism>
<dbReference type="EMBL" id="FNLL01000008">
    <property type="protein sequence ID" value="SDU40655.1"/>
    <property type="molecule type" value="Genomic_DNA"/>
</dbReference>
<keyword evidence="2" id="KW-0489">Methyltransferase</keyword>
<reference evidence="3" key="1">
    <citation type="submission" date="2016-10" db="EMBL/GenBank/DDBJ databases">
        <authorList>
            <person name="Varghese N."/>
            <person name="Submissions S."/>
        </authorList>
    </citation>
    <scope>NUCLEOTIDE SEQUENCE [LARGE SCALE GENOMIC DNA]</scope>
    <source>
        <strain evidence="3">DSM 3384</strain>
    </source>
</reference>
<dbReference type="SUPFAM" id="SSF53335">
    <property type="entry name" value="S-adenosyl-L-methionine-dependent methyltransferases"/>
    <property type="match status" value="1"/>
</dbReference>
<dbReference type="Proteomes" id="UP000199608">
    <property type="component" value="Unassembled WGS sequence"/>
</dbReference>
<evidence type="ECO:0000259" key="1">
    <source>
        <dbReference type="Pfam" id="PF03848"/>
    </source>
</evidence>
<keyword evidence="3" id="KW-1185">Reference proteome</keyword>
<accession>A0A1H2I9I6</accession>